<accession>A0A084GB90</accession>
<dbReference type="InterPro" id="IPR017459">
    <property type="entry name" value="Glycosyl_Trfase_fam3_N_dom"/>
</dbReference>
<dbReference type="AlphaFoldDB" id="A0A084GB90"/>
<dbReference type="SUPFAM" id="SSF52418">
    <property type="entry name" value="Nucleoside phosphorylase/phosphoribosyltransferase catalytic domain"/>
    <property type="match status" value="1"/>
</dbReference>
<dbReference type="InterPro" id="IPR000312">
    <property type="entry name" value="Glycosyl_Trfase_fam3"/>
</dbReference>
<dbReference type="KEGG" id="sapo:SAPIO_CDS3642"/>
<dbReference type="GeneID" id="27722714"/>
<dbReference type="HOGENOM" id="CLU_034315_2_0_1"/>
<evidence type="ECO:0008006" key="7">
    <source>
        <dbReference type="Google" id="ProtNLM"/>
    </source>
</evidence>
<dbReference type="Proteomes" id="UP000028545">
    <property type="component" value="Unassembled WGS sequence"/>
</dbReference>
<feature type="domain" description="Glycosyl transferase family 3" evidence="3">
    <location>
        <begin position="116"/>
        <end position="401"/>
    </location>
</feature>
<dbReference type="PANTHER" id="PTHR43285:SF2">
    <property type="entry name" value="ANTHRANILATE PHOSPHORIBOSYLTRANSFERASE"/>
    <property type="match status" value="1"/>
</dbReference>
<dbReference type="FunFam" id="3.40.1030.10:FF:000010">
    <property type="entry name" value="Anthranilate phosphoribosyltransferase"/>
    <property type="match status" value="1"/>
</dbReference>
<dbReference type="OMA" id="GPMTNPA"/>
<comment type="caution">
    <text evidence="5">The sequence shown here is derived from an EMBL/GenBank/DDBJ whole genome shotgun (WGS) entry which is preliminary data.</text>
</comment>
<organism evidence="5 6">
    <name type="scientific">Pseudallescheria apiosperma</name>
    <name type="common">Scedosporium apiospermum</name>
    <dbReference type="NCBI Taxonomy" id="563466"/>
    <lineage>
        <taxon>Eukaryota</taxon>
        <taxon>Fungi</taxon>
        <taxon>Dikarya</taxon>
        <taxon>Ascomycota</taxon>
        <taxon>Pezizomycotina</taxon>
        <taxon>Sordariomycetes</taxon>
        <taxon>Hypocreomycetidae</taxon>
        <taxon>Microascales</taxon>
        <taxon>Microascaceae</taxon>
        <taxon>Scedosporium</taxon>
    </lineage>
</organism>
<keyword evidence="1" id="KW-0328">Glycosyltransferase</keyword>
<dbReference type="Pfam" id="PF02885">
    <property type="entry name" value="Glycos_trans_3N"/>
    <property type="match status" value="1"/>
</dbReference>
<dbReference type="GO" id="GO:0004048">
    <property type="term" value="F:anthranilate phosphoribosyltransferase activity"/>
    <property type="evidence" value="ECO:0007669"/>
    <property type="project" value="EnsemblFungi"/>
</dbReference>
<evidence type="ECO:0000259" key="3">
    <source>
        <dbReference type="Pfam" id="PF00591"/>
    </source>
</evidence>
<feature type="domain" description="Glycosyl transferase family 3 N-terminal" evidence="4">
    <location>
        <begin position="24"/>
        <end position="87"/>
    </location>
</feature>
<dbReference type="GO" id="GO:0000162">
    <property type="term" value="P:L-tryptophan biosynthetic process"/>
    <property type="evidence" value="ECO:0007669"/>
    <property type="project" value="EnsemblFungi"/>
</dbReference>
<dbReference type="InterPro" id="IPR035902">
    <property type="entry name" value="Nuc_phospho_transferase"/>
</dbReference>
<protein>
    <recommendedName>
        <fullName evidence="7">Anthranilate phosphoribosyltransferase</fullName>
    </recommendedName>
</protein>
<evidence type="ECO:0000256" key="1">
    <source>
        <dbReference type="ARBA" id="ARBA00022676"/>
    </source>
</evidence>
<dbReference type="RefSeq" id="XP_016644401.1">
    <property type="nucleotide sequence ID" value="XM_016786395.1"/>
</dbReference>
<dbReference type="Gene3D" id="1.20.970.10">
    <property type="entry name" value="Transferase, Pyrimidine Nucleoside Phosphorylase, Chain C"/>
    <property type="match status" value="1"/>
</dbReference>
<proteinExistence type="predicted"/>
<evidence type="ECO:0000259" key="4">
    <source>
        <dbReference type="Pfam" id="PF02885"/>
    </source>
</evidence>
<dbReference type="EMBL" id="JOWA01000088">
    <property type="protein sequence ID" value="KEZ44602.1"/>
    <property type="molecule type" value="Genomic_DNA"/>
</dbReference>
<evidence type="ECO:0000256" key="2">
    <source>
        <dbReference type="ARBA" id="ARBA00022679"/>
    </source>
</evidence>
<dbReference type="PANTHER" id="PTHR43285">
    <property type="entry name" value="ANTHRANILATE PHOSPHORIBOSYLTRANSFERASE"/>
    <property type="match status" value="1"/>
</dbReference>
<dbReference type="InterPro" id="IPR005940">
    <property type="entry name" value="Anthranilate_Pribosyl_Tfrase"/>
</dbReference>
<dbReference type="Pfam" id="PF00591">
    <property type="entry name" value="Glycos_transf_3"/>
    <property type="match status" value="1"/>
</dbReference>
<dbReference type="OrthoDB" id="427800at2759"/>
<reference evidence="5 6" key="1">
    <citation type="journal article" date="2014" name="Genome Announc.">
        <title>Draft genome sequence of the pathogenic fungus Scedosporium apiospermum.</title>
        <authorList>
            <person name="Vandeputte P."/>
            <person name="Ghamrawi S."/>
            <person name="Rechenmann M."/>
            <person name="Iltis A."/>
            <person name="Giraud S."/>
            <person name="Fleury M."/>
            <person name="Thornton C."/>
            <person name="Delhaes L."/>
            <person name="Meyer W."/>
            <person name="Papon N."/>
            <person name="Bouchara J.P."/>
        </authorList>
    </citation>
    <scope>NUCLEOTIDE SEQUENCE [LARGE SCALE GENOMIC DNA]</scope>
    <source>
        <strain evidence="5 6">IHEM 14462</strain>
    </source>
</reference>
<evidence type="ECO:0000313" key="6">
    <source>
        <dbReference type="Proteomes" id="UP000028545"/>
    </source>
</evidence>
<keyword evidence="6" id="KW-1185">Reference proteome</keyword>
<gene>
    <name evidence="5" type="ORF">SAPIO_CDS3642</name>
</gene>
<keyword evidence="2" id="KW-0808">Transferase</keyword>
<evidence type="ECO:0000313" key="5">
    <source>
        <dbReference type="EMBL" id="KEZ44602.1"/>
    </source>
</evidence>
<dbReference type="NCBIfam" id="TIGR01245">
    <property type="entry name" value="trpD"/>
    <property type="match status" value="1"/>
</dbReference>
<sequence length="419" mass="44946">MTSQPAPPPPSASTAVDLPPVDIKPLLQQLWPGGHPDINPSRIADAISHFFTNQVSEAQAASLLICLHFTTLDLQGDVLAECARVMRVAAAKIDVPALQELIALKNRAEGSYKGGLCDIVGTGGDSHNTFNISTTASIIASSLLLVSKHGNRASTSKSGSADLINNMQPRAPVIEAVTPTTLHAVYSATNYSFLFAPVFHTGMRYVAPVRKQLPWRTIFNNIGPLANPVEDVLEARVIGVARKELGPAFAEALRIAGATKALIVCGAEELDEVSCAGKTFCWLVRGTKPEDITIEHFTVEPADFGLPAHALDTVSSGKEPSENAEILRQILHNELPDDNPLLHFVLMNTAALFVISGICEADSSSMGPDDDGVVVTERGPGGQRWKEGVRRARWALKSGEAWKQWEKFVEVTNSLAGPK</sequence>
<dbReference type="GO" id="GO:0005829">
    <property type="term" value="C:cytosol"/>
    <property type="evidence" value="ECO:0007669"/>
    <property type="project" value="TreeGrafter"/>
</dbReference>
<dbReference type="VEuPathDB" id="FungiDB:SAPIO_CDS3642"/>
<name>A0A084GB90_PSEDA</name>
<dbReference type="Gene3D" id="3.40.1030.10">
    <property type="entry name" value="Nucleoside phosphorylase/phosphoribosyltransferase catalytic domain"/>
    <property type="match status" value="1"/>
</dbReference>